<dbReference type="InterPro" id="IPR004245">
    <property type="entry name" value="DUF229"/>
</dbReference>
<dbReference type="AlphaFoldDB" id="A0A368GC22"/>
<sequence>MLRVGTAITFKNFCSLGTPKIAQTWITGIAHGTIRNLFHTDVHFLKFFQRNRNIVNNSFFFIMGDHGPTGANIGKLRLGYHESRNPFLMVVIPSVYRNTSLHAQLRNKSYQLMTNFDLHATLLDILKLQPIANFSDIDYRDMAPLSKGSSILRKWKGSRNCRTLPIPSQHCICQYNKMEVKQQDLKMMLGKYFARQLNSHLIGENLHRKCQMQYYNQSALITKIQDGGSTLYDVAVYLSPSNGLFSAFIRRSKYGLRMSSAFTRLDTFGRQGDCLKEDPNQPLCHCIGTTTP</sequence>
<dbReference type="Gene3D" id="3.40.720.10">
    <property type="entry name" value="Alkaline Phosphatase, subunit A"/>
    <property type="match status" value="1"/>
</dbReference>
<dbReference type="OrthoDB" id="5862419at2759"/>
<dbReference type="InterPro" id="IPR017850">
    <property type="entry name" value="Alkaline_phosphatase_core_sf"/>
</dbReference>
<dbReference type="STRING" id="29170.A0A368GC22"/>
<dbReference type="Pfam" id="PF02995">
    <property type="entry name" value="DUF229"/>
    <property type="match status" value="1"/>
</dbReference>
<dbReference type="GO" id="GO:0005615">
    <property type="term" value="C:extracellular space"/>
    <property type="evidence" value="ECO:0007669"/>
    <property type="project" value="TreeGrafter"/>
</dbReference>
<gene>
    <name evidence="1" type="ORF">ANCCAN_12096</name>
</gene>
<dbReference type="Proteomes" id="UP000252519">
    <property type="component" value="Unassembled WGS sequence"/>
</dbReference>
<dbReference type="EMBL" id="JOJR01000216">
    <property type="protein sequence ID" value="RCN41936.1"/>
    <property type="molecule type" value="Genomic_DNA"/>
</dbReference>
<comment type="caution">
    <text evidence="1">The sequence shown here is derived from an EMBL/GenBank/DDBJ whole genome shotgun (WGS) entry which is preliminary data.</text>
</comment>
<organism evidence="1 2">
    <name type="scientific">Ancylostoma caninum</name>
    <name type="common">Dog hookworm</name>
    <dbReference type="NCBI Taxonomy" id="29170"/>
    <lineage>
        <taxon>Eukaryota</taxon>
        <taxon>Metazoa</taxon>
        <taxon>Ecdysozoa</taxon>
        <taxon>Nematoda</taxon>
        <taxon>Chromadorea</taxon>
        <taxon>Rhabditida</taxon>
        <taxon>Rhabditina</taxon>
        <taxon>Rhabditomorpha</taxon>
        <taxon>Strongyloidea</taxon>
        <taxon>Ancylostomatidae</taxon>
        <taxon>Ancylostomatinae</taxon>
        <taxon>Ancylostoma</taxon>
    </lineage>
</organism>
<name>A0A368GC22_ANCCA</name>
<evidence type="ECO:0000313" key="1">
    <source>
        <dbReference type="EMBL" id="RCN41936.1"/>
    </source>
</evidence>
<dbReference type="PANTHER" id="PTHR10974:SF75">
    <property type="entry name" value="SULFATASE DOMAIN-CONTAINING PROTEIN"/>
    <property type="match status" value="1"/>
</dbReference>
<protein>
    <submittedName>
        <fullName evidence="1">Uncharacterized protein</fullName>
    </submittedName>
</protein>
<dbReference type="SUPFAM" id="SSF53649">
    <property type="entry name" value="Alkaline phosphatase-like"/>
    <property type="match status" value="1"/>
</dbReference>
<proteinExistence type="predicted"/>
<evidence type="ECO:0000313" key="2">
    <source>
        <dbReference type="Proteomes" id="UP000252519"/>
    </source>
</evidence>
<keyword evidence="2" id="KW-1185">Reference proteome</keyword>
<accession>A0A368GC22</accession>
<dbReference type="PANTHER" id="PTHR10974">
    <property type="entry name" value="FI08016P-RELATED"/>
    <property type="match status" value="1"/>
</dbReference>
<reference evidence="1 2" key="1">
    <citation type="submission" date="2014-10" db="EMBL/GenBank/DDBJ databases">
        <title>Draft genome of the hookworm Ancylostoma caninum.</title>
        <authorList>
            <person name="Mitreva M."/>
        </authorList>
    </citation>
    <scope>NUCLEOTIDE SEQUENCE [LARGE SCALE GENOMIC DNA]</scope>
    <source>
        <strain evidence="1 2">Baltimore</strain>
    </source>
</reference>